<feature type="domain" description="FAD/NAD(P)-binding" evidence="16">
    <location>
        <begin position="8"/>
        <end position="329"/>
    </location>
</feature>
<evidence type="ECO:0000256" key="8">
    <source>
        <dbReference type="ARBA" id="ARBA00023157"/>
    </source>
</evidence>
<dbReference type="Gene3D" id="3.30.390.30">
    <property type="match status" value="1"/>
</dbReference>
<dbReference type="PANTHER" id="PTHR22912">
    <property type="entry name" value="DISULFIDE OXIDOREDUCTASE"/>
    <property type="match status" value="1"/>
</dbReference>
<dbReference type="SUPFAM" id="SSF55424">
    <property type="entry name" value="FAD/NAD-linked reductases, dimerisation (C-terminal) domain"/>
    <property type="match status" value="1"/>
</dbReference>
<comment type="similarity">
    <text evidence="1 14">Belongs to the class-I pyridine nucleotide-disulfide oxidoreductase family.</text>
</comment>
<dbReference type="GO" id="GO:0050660">
    <property type="term" value="F:flavin adenine dinucleotide binding"/>
    <property type="evidence" value="ECO:0007669"/>
    <property type="project" value="InterPro"/>
</dbReference>
<dbReference type="AlphaFoldDB" id="A0A170PBP3"/>
<dbReference type="InterPro" id="IPR036188">
    <property type="entry name" value="FAD/NAD-bd_sf"/>
</dbReference>
<dbReference type="InterPro" id="IPR023753">
    <property type="entry name" value="FAD/NAD-binding_dom"/>
</dbReference>
<dbReference type="PRINTS" id="PR00368">
    <property type="entry name" value="FADPNR"/>
</dbReference>
<dbReference type="InterPro" id="IPR012999">
    <property type="entry name" value="Pyr_OxRdtase_I_AS"/>
</dbReference>
<evidence type="ECO:0000259" key="16">
    <source>
        <dbReference type="Pfam" id="PF07992"/>
    </source>
</evidence>
<evidence type="ECO:0000256" key="13">
    <source>
        <dbReference type="PIRSR" id="PIRSR000350-4"/>
    </source>
</evidence>
<protein>
    <recommendedName>
        <fullName evidence="3 14">Dihydrolipoyl dehydrogenase</fullName>
        <ecNumber evidence="2 14">1.8.1.4</ecNumber>
    </recommendedName>
</protein>
<dbReference type="InterPro" id="IPR004099">
    <property type="entry name" value="Pyr_nucl-diS_OxRdtase_dimer"/>
</dbReference>
<dbReference type="PRINTS" id="PR00411">
    <property type="entry name" value="PNDRDTASEI"/>
</dbReference>
<keyword evidence="12" id="KW-0547">Nucleotide-binding</keyword>
<dbReference type="Proteomes" id="UP000243633">
    <property type="component" value="Chromosome 1"/>
</dbReference>
<feature type="domain" description="Pyridine nucleotide-disulphide oxidoreductase dimerisation" evidence="15">
    <location>
        <begin position="348"/>
        <end position="455"/>
    </location>
</feature>
<evidence type="ECO:0000256" key="4">
    <source>
        <dbReference type="ARBA" id="ARBA00022630"/>
    </source>
</evidence>
<dbReference type="GO" id="GO:0006979">
    <property type="term" value="P:response to oxidative stress"/>
    <property type="evidence" value="ECO:0007669"/>
    <property type="project" value="UniProtKB-ARBA"/>
</dbReference>
<evidence type="ECO:0000256" key="11">
    <source>
        <dbReference type="PIRSR" id="PIRSR000350-2"/>
    </source>
</evidence>
<reference evidence="18" key="1">
    <citation type="submission" date="2015-10" db="EMBL/GenBank/DDBJ databases">
        <authorList>
            <person name="Manzano-Marin A."/>
            <person name="Manzano-Marin A."/>
        </authorList>
    </citation>
    <scope>NUCLEOTIDE SEQUENCE [LARGE SCALE GENOMIC DNA]</scope>
    <source>
        <strain evidence="18">BTs</strain>
    </source>
</reference>
<evidence type="ECO:0000256" key="6">
    <source>
        <dbReference type="ARBA" id="ARBA00023002"/>
    </source>
</evidence>
<keyword evidence="6 14" id="KW-0560">Oxidoreductase</keyword>
<evidence type="ECO:0000256" key="10">
    <source>
        <dbReference type="ARBA" id="ARBA00049187"/>
    </source>
</evidence>
<dbReference type="GO" id="GO:0006103">
    <property type="term" value="P:2-oxoglutarate metabolic process"/>
    <property type="evidence" value="ECO:0007669"/>
    <property type="project" value="TreeGrafter"/>
</dbReference>
<comment type="cofactor">
    <cofactor evidence="12 14">
        <name>FAD</name>
        <dbReference type="ChEBI" id="CHEBI:57692"/>
    </cofactor>
    <text evidence="12 14">Binds 1 FAD per subunit.</text>
</comment>
<feature type="binding site" evidence="12">
    <location>
        <position position="54"/>
    </location>
    <ligand>
        <name>FAD</name>
        <dbReference type="ChEBI" id="CHEBI:57692"/>
    </ligand>
</feature>
<keyword evidence="5 12" id="KW-0274">FAD</keyword>
<dbReference type="FunFam" id="3.30.390.30:FF:000001">
    <property type="entry name" value="Dihydrolipoyl dehydrogenase"/>
    <property type="match status" value="1"/>
</dbReference>
<dbReference type="Pfam" id="PF07992">
    <property type="entry name" value="Pyr_redox_2"/>
    <property type="match status" value="1"/>
</dbReference>
<name>A0A170PBP3_BUCTT</name>
<evidence type="ECO:0000256" key="5">
    <source>
        <dbReference type="ARBA" id="ARBA00022827"/>
    </source>
</evidence>
<feature type="binding site" evidence="12">
    <location>
        <begin position="320"/>
        <end position="323"/>
    </location>
    <ligand>
        <name>FAD</name>
        <dbReference type="ChEBI" id="CHEBI:57692"/>
    </ligand>
</feature>
<dbReference type="PIRSF" id="PIRSF000350">
    <property type="entry name" value="Mercury_reductase_MerA"/>
    <property type="match status" value="1"/>
</dbReference>
<dbReference type="RefSeq" id="WP_075472492.1">
    <property type="nucleotide sequence ID" value="NZ_CP135003.1"/>
</dbReference>
<evidence type="ECO:0000256" key="3">
    <source>
        <dbReference type="ARBA" id="ARBA00016961"/>
    </source>
</evidence>
<evidence type="ECO:0000256" key="2">
    <source>
        <dbReference type="ARBA" id="ARBA00012608"/>
    </source>
</evidence>
<evidence type="ECO:0000256" key="14">
    <source>
        <dbReference type="RuleBase" id="RU003692"/>
    </source>
</evidence>
<feature type="active site" description="Proton acceptor" evidence="11">
    <location>
        <position position="447"/>
    </location>
</feature>
<dbReference type="EC" id="1.8.1.4" evidence="2 14"/>
<evidence type="ECO:0000313" key="18">
    <source>
        <dbReference type="Proteomes" id="UP000243633"/>
    </source>
</evidence>
<keyword evidence="4 14" id="KW-0285">Flavoprotein</keyword>
<feature type="disulfide bond" description="Redox-active" evidence="13">
    <location>
        <begin position="45"/>
        <end position="50"/>
    </location>
</feature>
<dbReference type="SUPFAM" id="SSF51905">
    <property type="entry name" value="FAD/NAD(P)-binding domain"/>
    <property type="match status" value="1"/>
</dbReference>
<dbReference type="InterPro" id="IPR050151">
    <property type="entry name" value="Class-I_Pyr_Nuc-Dis_Oxidored"/>
</dbReference>
<dbReference type="PATRIC" id="fig|98804.3.peg.137"/>
<evidence type="ECO:0000259" key="15">
    <source>
        <dbReference type="Pfam" id="PF02852"/>
    </source>
</evidence>
<evidence type="ECO:0000256" key="9">
    <source>
        <dbReference type="ARBA" id="ARBA00023284"/>
    </source>
</evidence>
<keyword evidence="7 12" id="KW-0520">NAD</keyword>
<dbReference type="NCBIfam" id="TIGR01350">
    <property type="entry name" value="lipoamide_DH"/>
    <property type="match status" value="1"/>
</dbReference>
<dbReference type="STRING" id="98804.BTSPAZIEG_0144"/>
<dbReference type="Gene3D" id="3.50.50.60">
    <property type="entry name" value="FAD/NAD(P)-binding domain"/>
    <property type="match status" value="2"/>
</dbReference>
<organism evidence="17 18">
    <name type="scientific">Buchnera aphidicola subsp. Tuberolachnus salignus</name>
    <dbReference type="NCBI Taxonomy" id="98804"/>
    <lineage>
        <taxon>Bacteria</taxon>
        <taxon>Pseudomonadati</taxon>
        <taxon>Pseudomonadota</taxon>
        <taxon>Gammaproteobacteria</taxon>
        <taxon>Enterobacterales</taxon>
        <taxon>Erwiniaceae</taxon>
        <taxon>Buchnera</taxon>
    </lineage>
</organism>
<evidence type="ECO:0000256" key="12">
    <source>
        <dbReference type="PIRSR" id="PIRSR000350-3"/>
    </source>
</evidence>
<dbReference type="Pfam" id="PF02852">
    <property type="entry name" value="Pyr_redox_dim"/>
    <property type="match status" value="1"/>
</dbReference>
<dbReference type="InterPro" id="IPR001100">
    <property type="entry name" value="Pyr_nuc-diS_OxRdtase"/>
</dbReference>
<comment type="miscellaneous">
    <text evidence="14">The active site is a redox-active disulfide bond.</text>
</comment>
<dbReference type="OrthoDB" id="9800167at2"/>
<evidence type="ECO:0000313" key="17">
    <source>
        <dbReference type="EMBL" id="CUR53123.1"/>
    </source>
</evidence>
<evidence type="ECO:0000256" key="1">
    <source>
        <dbReference type="ARBA" id="ARBA00007532"/>
    </source>
</evidence>
<feature type="binding site" evidence="12">
    <location>
        <position position="314"/>
    </location>
    <ligand>
        <name>FAD</name>
        <dbReference type="ChEBI" id="CHEBI:57692"/>
    </ligand>
</feature>
<dbReference type="EMBL" id="LN890285">
    <property type="protein sequence ID" value="CUR53123.1"/>
    <property type="molecule type" value="Genomic_DNA"/>
</dbReference>
<keyword evidence="18" id="KW-1185">Reference proteome</keyword>
<keyword evidence="8" id="KW-1015">Disulfide bond</keyword>
<accession>A0A170PBP3</accession>
<proteinExistence type="inferred from homology"/>
<comment type="catalytic activity">
    <reaction evidence="10 14">
        <text>N(6)-[(R)-dihydrolipoyl]-L-lysyl-[protein] + NAD(+) = N(6)-[(R)-lipoyl]-L-lysyl-[protein] + NADH + H(+)</text>
        <dbReference type="Rhea" id="RHEA:15045"/>
        <dbReference type="Rhea" id="RHEA-COMP:10474"/>
        <dbReference type="Rhea" id="RHEA-COMP:10475"/>
        <dbReference type="ChEBI" id="CHEBI:15378"/>
        <dbReference type="ChEBI" id="CHEBI:57540"/>
        <dbReference type="ChEBI" id="CHEBI:57945"/>
        <dbReference type="ChEBI" id="CHEBI:83099"/>
        <dbReference type="ChEBI" id="CHEBI:83100"/>
        <dbReference type="EC" id="1.8.1.4"/>
    </reaction>
</comment>
<dbReference type="InterPro" id="IPR016156">
    <property type="entry name" value="FAD/NAD-linked_Rdtase_dimer_sf"/>
</dbReference>
<dbReference type="GO" id="GO:0004148">
    <property type="term" value="F:dihydrolipoyl dehydrogenase (NADH) activity"/>
    <property type="evidence" value="ECO:0007669"/>
    <property type="project" value="UniProtKB-EC"/>
</dbReference>
<feature type="binding site" evidence="12">
    <location>
        <begin position="183"/>
        <end position="190"/>
    </location>
    <ligand>
        <name>NAD(+)</name>
        <dbReference type="ChEBI" id="CHEBI:57540"/>
    </ligand>
</feature>
<dbReference type="PROSITE" id="PS00076">
    <property type="entry name" value="PYRIDINE_REDOX_1"/>
    <property type="match status" value="1"/>
</dbReference>
<dbReference type="InterPro" id="IPR006258">
    <property type="entry name" value="Lipoamide_DH"/>
</dbReference>
<evidence type="ECO:0000256" key="7">
    <source>
        <dbReference type="ARBA" id="ARBA00023027"/>
    </source>
</evidence>
<feature type="binding site" evidence="12">
    <location>
        <position position="273"/>
    </location>
    <ligand>
        <name>NAD(+)</name>
        <dbReference type="ChEBI" id="CHEBI:57540"/>
    </ligand>
</feature>
<keyword evidence="9 14" id="KW-0676">Redox-active center</keyword>
<sequence length="472" mass="52340">MKKTIHIDVVVIGGGASGYSAAFRCADLGLSVCLIEKFGILGGTCLNVGCIPSKSLLYLSKVIKEVENLEKEKIFSFTKKKINIQKIQIWKNLIIEKLLKGLEHLSKQRNVLLIKGFAKFFDKNTVEIFDNSEYKYITFDYSIIASGSHASNISHFLPENKHVWNSTDALKLSCIPKNLLIIGAGIIGLEMATIYQALGSAVHIVDTSKTFMPNLDLDISNYLLKIFKKNISISLETTVSKVQYLKHGLEVTFNDSHGVSTKNFYDYVLVAVGRRPNIQNMNFSKLSLELNDFGFIKVDSQLRTNIPNIFAVGDVTGQPMLAHKGIYEAHIAAEVIIGQKHHFDPLVIPYVAYCDPEIAWVGINEKIALEKNIDFESVSIPWIFSGRAVSTNCSEHGITKIIYDKKTHKILGATILGRNAGELISQISISIEMGCEAEDLSLIIFPHPTLSESINLVSKLFLGCATDVLNKV</sequence>
<gene>
    <name evidence="17" type="primary">lpdA</name>
    <name evidence="17" type="ORF">BTSPAZIEG_0144</name>
</gene>
<dbReference type="PANTHER" id="PTHR22912:SF160">
    <property type="entry name" value="DIHYDROLIPOYL DEHYDROGENASE"/>
    <property type="match status" value="1"/>
</dbReference>